<feature type="transmembrane region" description="Helical" evidence="6">
    <location>
        <begin position="189"/>
        <end position="208"/>
    </location>
</feature>
<feature type="transmembrane region" description="Helical" evidence="6">
    <location>
        <begin position="245"/>
        <end position="265"/>
    </location>
</feature>
<name>A0A5M6CZX2_9BACT</name>
<evidence type="ECO:0000313" key="9">
    <source>
        <dbReference type="Proteomes" id="UP000324479"/>
    </source>
</evidence>
<evidence type="ECO:0000256" key="1">
    <source>
        <dbReference type="ARBA" id="ARBA00004141"/>
    </source>
</evidence>
<keyword evidence="9" id="KW-1185">Reference proteome</keyword>
<reference evidence="8 9" key="1">
    <citation type="submission" date="2019-08" db="EMBL/GenBank/DDBJ databases">
        <authorList>
            <person name="Dhanesh K."/>
            <person name="Kumar G."/>
            <person name="Sasikala C."/>
            <person name="Venkata Ramana C."/>
        </authorList>
    </citation>
    <scope>NUCLEOTIDE SEQUENCE [LARGE SCALE GENOMIC DNA]</scope>
    <source>
        <strain evidence="8 9">JC645</strain>
    </source>
</reference>
<feature type="transmembrane region" description="Helical" evidence="6">
    <location>
        <begin position="220"/>
        <end position="239"/>
    </location>
</feature>
<keyword evidence="4 6" id="KW-0472">Membrane</keyword>
<keyword evidence="3 6" id="KW-1133">Transmembrane helix</keyword>
<feature type="transmembrane region" description="Helical" evidence="6">
    <location>
        <begin position="164"/>
        <end position="183"/>
    </location>
</feature>
<organism evidence="8 9">
    <name type="scientific">Roseiconus nitratireducens</name>
    <dbReference type="NCBI Taxonomy" id="2605748"/>
    <lineage>
        <taxon>Bacteria</taxon>
        <taxon>Pseudomonadati</taxon>
        <taxon>Planctomycetota</taxon>
        <taxon>Planctomycetia</taxon>
        <taxon>Pirellulales</taxon>
        <taxon>Pirellulaceae</taxon>
        <taxon>Roseiconus</taxon>
    </lineage>
</organism>
<dbReference type="InterPro" id="IPR022764">
    <property type="entry name" value="Peptidase_S54_rhomboid_dom"/>
</dbReference>
<feature type="transmembrane region" description="Helical" evidence="6">
    <location>
        <begin position="84"/>
        <end position="106"/>
    </location>
</feature>
<evidence type="ECO:0000313" key="8">
    <source>
        <dbReference type="EMBL" id="KAA5540764.1"/>
    </source>
</evidence>
<dbReference type="Proteomes" id="UP000324479">
    <property type="component" value="Unassembled WGS sequence"/>
</dbReference>
<dbReference type="EMBL" id="VWOX01000012">
    <property type="protein sequence ID" value="KAA5540764.1"/>
    <property type="molecule type" value="Genomic_DNA"/>
</dbReference>
<dbReference type="PANTHER" id="PTHR43066">
    <property type="entry name" value="RHOMBOID-RELATED PROTEIN"/>
    <property type="match status" value="1"/>
</dbReference>
<dbReference type="Gene3D" id="1.20.1540.10">
    <property type="entry name" value="Rhomboid-like"/>
    <property type="match status" value="1"/>
</dbReference>
<feature type="transmembrane region" description="Helical" evidence="6">
    <location>
        <begin position="277"/>
        <end position="297"/>
    </location>
</feature>
<protein>
    <submittedName>
        <fullName evidence="8">Rhomboid family intramembrane serine protease</fullName>
    </submittedName>
</protein>
<dbReference type="GO" id="GO:0006508">
    <property type="term" value="P:proteolysis"/>
    <property type="evidence" value="ECO:0007669"/>
    <property type="project" value="UniProtKB-KW"/>
</dbReference>
<keyword evidence="8" id="KW-0645">Protease</keyword>
<keyword evidence="8" id="KW-0378">Hydrolase</keyword>
<sequence>MYEPSAGSAVVFGTPRRQACQESRLVLSSVGIPSEIVHHDATWWLVVAAEDRAAATDELAAYRKENAAEAAEVTPRVPQYGGSVIGVVLYVATVTAIAFQTAQWAFGWDWFLAGQMHAGLTRNGQWWRAVTALTLHLDARHLMSNLVFGAIFGFLAGRNLGGGVAWLAILVAGAIGNGLNALAQPAEHVSIGASTAVFAALGLLVSHAMRYWSLAPKHRWRRWSPLIGGTVLFAMTGVGGERTDVLAHVMGFLAGLLIGAAVSRLPARWLGSSRLQSLAGGLAFALLAVAWACALARGQKVRTPRSQAPAWERTVLPALPVVVCWWAGGACVAAGSKAGALEPGRFVAPLVPRLPPGNALSCRLCRPLFAGGQAEPVLQSVPRREPWNQEGLLYPSFPGSRLGTQCLAGSAGPPSTSPITARRSTPARRREMRGRTARQSAGATDGCPGMPRQSL</sequence>
<evidence type="ECO:0000259" key="7">
    <source>
        <dbReference type="Pfam" id="PF01694"/>
    </source>
</evidence>
<proteinExistence type="predicted"/>
<dbReference type="PANTHER" id="PTHR43066:SF5">
    <property type="entry name" value="RHOMBOID-LIKE PROTEIN 11, CHLOROPLASTIC-RELATED"/>
    <property type="match status" value="1"/>
</dbReference>
<feature type="region of interest" description="Disordered" evidence="5">
    <location>
        <begin position="407"/>
        <end position="455"/>
    </location>
</feature>
<dbReference type="GO" id="GO:0004252">
    <property type="term" value="F:serine-type endopeptidase activity"/>
    <property type="evidence" value="ECO:0007669"/>
    <property type="project" value="InterPro"/>
</dbReference>
<accession>A0A5M6CZX2</accession>
<dbReference type="AlphaFoldDB" id="A0A5M6CZX2"/>
<feature type="compositionally biased region" description="Basic residues" evidence="5">
    <location>
        <begin position="425"/>
        <end position="436"/>
    </location>
</feature>
<evidence type="ECO:0000256" key="6">
    <source>
        <dbReference type="SAM" id="Phobius"/>
    </source>
</evidence>
<dbReference type="InterPro" id="IPR035952">
    <property type="entry name" value="Rhomboid-like_sf"/>
</dbReference>
<feature type="compositionally biased region" description="Polar residues" evidence="5">
    <location>
        <begin position="413"/>
        <end position="423"/>
    </location>
</feature>
<dbReference type="Pfam" id="PF01694">
    <property type="entry name" value="Rhomboid"/>
    <property type="match status" value="1"/>
</dbReference>
<gene>
    <name evidence="8" type="ORF">FYK55_20350</name>
</gene>
<comment type="caution">
    <text evidence="8">The sequence shown here is derived from an EMBL/GenBank/DDBJ whole genome shotgun (WGS) entry which is preliminary data.</text>
</comment>
<feature type="domain" description="Peptidase S54 rhomboid" evidence="7">
    <location>
        <begin position="124"/>
        <end position="264"/>
    </location>
</feature>
<evidence type="ECO:0000256" key="2">
    <source>
        <dbReference type="ARBA" id="ARBA00022692"/>
    </source>
</evidence>
<evidence type="ECO:0000256" key="5">
    <source>
        <dbReference type="SAM" id="MobiDB-lite"/>
    </source>
</evidence>
<dbReference type="SUPFAM" id="SSF144091">
    <property type="entry name" value="Rhomboid-like"/>
    <property type="match status" value="1"/>
</dbReference>
<evidence type="ECO:0000256" key="4">
    <source>
        <dbReference type="ARBA" id="ARBA00023136"/>
    </source>
</evidence>
<keyword evidence="2 6" id="KW-0812">Transmembrane</keyword>
<evidence type="ECO:0000256" key="3">
    <source>
        <dbReference type="ARBA" id="ARBA00022989"/>
    </source>
</evidence>
<comment type="subcellular location">
    <subcellularLocation>
        <location evidence="1">Membrane</location>
        <topology evidence="1">Multi-pass membrane protein</topology>
    </subcellularLocation>
</comment>
<dbReference type="GO" id="GO:0016020">
    <property type="term" value="C:membrane"/>
    <property type="evidence" value="ECO:0007669"/>
    <property type="project" value="UniProtKB-SubCell"/>
</dbReference>